<accession>A0ABV6DBS2</accession>
<reference evidence="2 3" key="1">
    <citation type="submission" date="2024-09" db="EMBL/GenBank/DDBJ databases">
        <authorList>
            <person name="Sun Q."/>
            <person name="Mori K."/>
        </authorList>
    </citation>
    <scope>NUCLEOTIDE SEQUENCE [LARGE SCALE GENOMIC DNA]</scope>
    <source>
        <strain evidence="2 3">CCM 8543</strain>
    </source>
</reference>
<keyword evidence="1" id="KW-0472">Membrane</keyword>
<organism evidence="2 3">
    <name type="scientific">Chelativorans intermedius</name>
    <dbReference type="NCBI Taxonomy" id="515947"/>
    <lineage>
        <taxon>Bacteria</taxon>
        <taxon>Pseudomonadati</taxon>
        <taxon>Pseudomonadota</taxon>
        <taxon>Alphaproteobacteria</taxon>
        <taxon>Hyphomicrobiales</taxon>
        <taxon>Phyllobacteriaceae</taxon>
        <taxon>Chelativorans</taxon>
    </lineage>
</organism>
<name>A0ABV6DBS2_9HYPH</name>
<sequence length="165" mass="17312">MSFLVNLALGLLFGVGLVVSGMSNPAKVLNFLDLFGTWDPSLAFVMGGAVLVSFIGFRLVLTRSQPVAGGRFQLPTKSDIDRRIVVGPAIFGIGWGLGGFCPGPALTSLGLGATGTLACQRRCKIRPRGGAKPGQVAVACAMARALTNSWRVPWRIGLFGPKRAI</sequence>
<dbReference type="Pfam" id="PF20398">
    <property type="entry name" value="DUF6691"/>
    <property type="match status" value="1"/>
</dbReference>
<gene>
    <name evidence="2" type="ORF">ACFFJ2_16825</name>
</gene>
<dbReference type="EMBL" id="JBHLXD010000037">
    <property type="protein sequence ID" value="MFC0210064.1"/>
    <property type="molecule type" value="Genomic_DNA"/>
</dbReference>
<evidence type="ECO:0000313" key="3">
    <source>
        <dbReference type="Proteomes" id="UP001589755"/>
    </source>
</evidence>
<dbReference type="InterPro" id="IPR046513">
    <property type="entry name" value="DUF6691"/>
</dbReference>
<evidence type="ECO:0000313" key="2">
    <source>
        <dbReference type="EMBL" id="MFC0210064.1"/>
    </source>
</evidence>
<dbReference type="Proteomes" id="UP001589755">
    <property type="component" value="Unassembled WGS sequence"/>
</dbReference>
<evidence type="ECO:0000256" key="1">
    <source>
        <dbReference type="SAM" id="Phobius"/>
    </source>
</evidence>
<protein>
    <submittedName>
        <fullName evidence="2">DUF6691 family protein</fullName>
    </submittedName>
</protein>
<keyword evidence="1" id="KW-1133">Transmembrane helix</keyword>
<dbReference type="RefSeq" id="WP_378074731.1">
    <property type="nucleotide sequence ID" value="NZ_JBHLXD010000037.1"/>
</dbReference>
<comment type="caution">
    <text evidence="2">The sequence shown here is derived from an EMBL/GenBank/DDBJ whole genome shotgun (WGS) entry which is preliminary data.</text>
</comment>
<feature type="transmembrane region" description="Helical" evidence="1">
    <location>
        <begin position="41"/>
        <end position="61"/>
    </location>
</feature>
<keyword evidence="1" id="KW-0812">Transmembrane</keyword>
<proteinExistence type="predicted"/>
<keyword evidence="3" id="KW-1185">Reference proteome</keyword>